<dbReference type="PANTHER" id="PTHR24198:SF165">
    <property type="entry name" value="ANKYRIN REPEAT-CONTAINING PROTEIN-RELATED"/>
    <property type="match status" value="1"/>
</dbReference>
<proteinExistence type="predicted"/>
<dbReference type="SMART" id="SM00248">
    <property type="entry name" value="ANK"/>
    <property type="match status" value="7"/>
</dbReference>
<dbReference type="PANTHER" id="PTHR24198">
    <property type="entry name" value="ANKYRIN REPEAT AND PROTEIN KINASE DOMAIN-CONTAINING PROTEIN"/>
    <property type="match status" value="1"/>
</dbReference>
<gene>
    <name evidence="4" type="primary">Ankrd28</name>
    <name evidence="4" type="ORF">AWC38_SpisGene23773</name>
</gene>
<dbReference type="Gene3D" id="1.25.40.20">
    <property type="entry name" value="Ankyrin repeat-containing domain"/>
    <property type="match status" value="2"/>
</dbReference>
<reference evidence="5" key="1">
    <citation type="journal article" date="2017" name="bioRxiv">
        <title>Comparative analysis of the genomes of Stylophora pistillata and Acropora digitifera provides evidence for extensive differences between species of corals.</title>
        <authorList>
            <person name="Voolstra C.R."/>
            <person name="Li Y."/>
            <person name="Liew Y.J."/>
            <person name="Baumgarten S."/>
            <person name="Zoccola D."/>
            <person name="Flot J.-F."/>
            <person name="Tambutte S."/>
            <person name="Allemand D."/>
            <person name="Aranda M."/>
        </authorList>
    </citation>
    <scope>NUCLEOTIDE SEQUENCE [LARGE SCALE GENOMIC DNA]</scope>
</reference>
<dbReference type="AlphaFoldDB" id="A0A2B4R555"/>
<evidence type="ECO:0000256" key="1">
    <source>
        <dbReference type="ARBA" id="ARBA00022737"/>
    </source>
</evidence>
<dbReference type="InterPro" id="IPR036770">
    <property type="entry name" value="Ankyrin_rpt-contain_sf"/>
</dbReference>
<dbReference type="GO" id="GO:0005737">
    <property type="term" value="C:cytoplasm"/>
    <property type="evidence" value="ECO:0007669"/>
    <property type="project" value="TreeGrafter"/>
</dbReference>
<evidence type="ECO:0000313" key="5">
    <source>
        <dbReference type="Proteomes" id="UP000225706"/>
    </source>
</evidence>
<evidence type="ECO:0000256" key="2">
    <source>
        <dbReference type="ARBA" id="ARBA00023043"/>
    </source>
</evidence>
<dbReference type="OrthoDB" id="71307at2759"/>
<keyword evidence="2 3" id="KW-0040">ANK repeat</keyword>
<name>A0A2B4R555_STYPI</name>
<accession>A0A2B4R555</accession>
<dbReference type="Proteomes" id="UP000225706">
    <property type="component" value="Unassembled WGS sequence"/>
</dbReference>
<dbReference type="EMBL" id="LSMT01001454">
    <property type="protein sequence ID" value="PFX12296.1"/>
    <property type="molecule type" value="Genomic_DNA"/>
</dbReference>
<feature type="non-terminal residue" evidence="4">
    <location>
        <position position="447"/>
    </location>
</feature>
<dbReference type="SUPFAM" id="SSF48403">
    <property type="entry name" value="Ankyrin repeat"/>
    <property type="match status" value="2"/>
</dbReference>
<feature type="repeat" description="ANK" evidence="3">
    <location>
        <begin position="122"/>
        <end position="155"/>
    </location>
</feature>
<dbReference type="STRING" id="50429.A0A2B4R555"/>
<feature type="repeat" description="ANK" evidence="3">
    <location>
        <begin position="190"/>
        <end position="222"/>
    </location>
</feature>
<comment type="caution">
    <text evidence="4">The sequence shown here is derived from an EMBL/GenBank/DDBJ whole genome shotgun (WGS) entry which is preliminary data.</text>
</comment>
<dbReference type="PROSITE" id="PS50088">
    <property type="entry name" value="ANK_REPEAT"/>
    <property type="match status" value="6"/>
</dbReference>
<keyword evidence="1" id="KW-0677">Repeat</keyword>
<feature type="repeat" description="ANK" evidence="3">
    <location>
        <begin position="399"/>
        <end position="431"/>
    </location>
</feature>
<evidence type="ECO:0000256" key="3">
    <source>
        <dbReference type="PROSITE-ProRule" id="PRU00023"/>
    </source>
</evidence>
<feature type="repeat" description="ANK" evidence="3">
    <location>
        <begin position="256"/>
        <end position="288"/>
    </location>
</feature>
<evidence type="ECO:0000313" key="4">
    <source>
        <dbReference type="EMBL" id="PFX12296.1"/>
    </source>
</evidence>
<feature type="repeat" description="ANK" evidence="3">
    <location>
        <begin position="366"/>
        <end position="398"/>
    </location>
</feature>
<organism evidence="4 5">
    <name type="scientific">Stylophora pistillata</name>
    <name type="common">Smooth cauliflower coral</name>
    <dbReference type="NCBI Taxonomy" id="50429"/>
    <lineage>
        <taxon>Eukaryota</taxon>
        <taxon>Metazoa</taxon>
        <taxon>Cnidaria</taxon>
        <taxon>Anthozoa</taxon>
        <taxon>Hexacorallia</taxon>
        <taxon>Scleractinia</taxon>
        <taxon>Astrocoeniina</taxon>
        <taxon>Pocilloporidae</taxon>
        <taxon>Stylophora</taxon>
    </lineage>
</organism>
<keyword evidence="5" id="KW-1185">Reference proteome</keyword>
<feature type="repeat" description="ANK" evidence="3">
    <location>
        <begin position="156"/>
        <end position="188"/>
    </location>
</feature>
<dbReference type="Pfam" id="PF12796">
    <property type="entry name" value="Ank_2"/>
    <property type="match status" value="3"/>
</dbReference>
<dbReference type="PROSITE" id="PS50297">
    <property type="entry name" value="ANK_REP_REGION"/>
    <property type="match status" value="5"/>
</dbReference>
<sequence length="447" mass="49130">MSSGLRSLASNLDPLIAVVFFSFAIKKASLTSLSRKAFLHVDALSGFNKLHAAVFHGDYDTFMKAAIHLGNFVQDMNLLRTGSQAKVFPGKTALEILWALQNKGEGNLDIETFYEEHVEKIDSLTELHLCDCNNDAEKAVEIVLNEGVDINIPGKCNRTPLMWASISSSGDFINTLIDLGADVNAQRTDSKAAPLHLAAWYNNYVAVDILLKHGAKLCLPNIPEWMGLHKFVDSGFLSVSRLLIDSGCDVNLCNTKGQSPLFFAVKNKQKYIVKCLLESEADVNLKYKENGSDRIYLVRGTDGGKLCWQYVLVKKALMPLFLRRTNGGSLDVADFGLILTSGWGKDPPENVRQSINEMGYTFPDTQSQTVLHVASKSAGPDIVELIVKYKADINACDEDGFTPLHFAAMNGNIPVVKKLVELNANIDLKVDGKDAADLAQMNEETEI</sequence>
<protein>
    <submittedName>
        <fullName evidence="4">Serine/threonine-protein phosphatase 6 regulatory ankyrin repeat subunit A</fullName>
    </submittedName>
</protein>
<dbReference type="InterPro" id="IPR002110">
    <property type="entry name" value="Ankyrin_rpt"/>
</dbReference>